<keyword evidence="3 4" id="KW-0418">Kinase</keyword>
<dbReference type="PIRSF" id="PIRSF006078">
    <property type="entry name" value="GlxK"/>
    <property type="match status" value="1"/>
</dbReference>
<dbReference type="PANTHER" id="PTHR21599:SF0">
    <property type="entry name" value="GLYCERATE KINASE"/>
    <property type="match status" value="1"/>
</dbReference>
<name>A0ABU4TKG2_9PSEU</name>
<evidence type="ECO:0000256" key="2">
    <source>
        <dbReference type="ARBA" id="ARBA00022679"/>
    </source>
</evidence>
<sequence>MRVLIAPDSFKGTVGAAAVAERLAEGWRLARPGDDIRCLPLADGGEGTLDVLPAARRMPVPAVDAIGRPREAYWSLLPGGTAVVELAVACGLPLLREPDPLGASTFGFGRLLRSAACHPGVTRIVAALGGSATTDGGSGALVALGARLSTEGGSAPPLGGGALRHVTGVDLSEIVTPPVDGVVCLADVMSPLLGPAGAAHRFGPQKGAGPGDVVVLEDGLMTWAAVLGGDPDAPGAGAAGGTAFGLVHGWGARLESGSRFVADLVGLQSALCWADLVITGEGRLDEQSWTGKVVGNVVASAECEVALVVGERACELPAGIRLCASLVELAGAAEPAIADPGTWLRVAGRTVAEGVR</sequence>
<proteinExistence type="inferred from homology"/>
<evidence type="ECO:0000256" key="4">
    <source>
        <dbReference type="PIRNR" id="PIRNR006078"/>
    </source>
</evidence>
<comment type="similarity">
    <text evidence="1 4">Belongs to the glycerate kinase type-1 family.</text>
</comment>
<evidence type="ECO:0000313" key="5">
    <source>
        <dbReference type="EMBL" id="MDX8048568.1"/>
    </source>
</evidence>
<dbReference type="Pfam" id="PF02595">
    <property type="entry name" value="Gly_kinase"/>
    <property type="match status" value="1"/>
</dbReference>
<dbReference type="GO" id="GO:0008887">
    <property type="term" value="F:glycerate kinase activity"/>
    <property type="evidence" value="ECO:0007669"/>
    <property type="project" value="UniProtKB-EC"/>
</dbReference>
<dbReference type="EC" id="2.7.1.31" evidence="5"/>
<accession>A0ABU4TKG2</accession>
<reference evidence="5 6" key="2">
    <citation type="submission" date="2023-11" db="EMBL/GenBank/DDBJ databases">
        <authorList>
            <person name="Lara A.C."/>
            <person name="Chronakova A."/>
        </authorList>
    </citation>
    <scope>NUCLEOTIDE SEQUENCE [LARGE SCALE GENOMIC DNA]</scope>
    <source>
        <strain evidence="5 6">BCCO 10_0798</strain>
    </source>
</reference>
<reference evidence="5 6" key="1">
    <citation type="submission" date="2023-11" db="EMBL/GenBank/DDBJ databases">
        <title>Lentzea sokolovensis, sp. nov., Lentzea kristufkii, sp. nov., and Lentzea miocenensis, sp. nov., rare actinobacteria from Sokolov Coal Basin, Miocene lacustrine sediment, Czech Republic.</title>
        <authorList>
            <person name="Lara A."/>
            <person name="Kotroba L."/>
            <person name="Nouioui I."/>
            <person name="Neumann-Schaal M."/>
            <person name="Mast Y."/>
            <person name="Chronakova A."/>
        </authorList>
    </citation>
    <scope>NUCLEOTIDE SEQUENCE [LARGE SCALE GENOMIC DNA]</scope>
    <source>
        <strain evidence="5 6">BCCO 10_0798</strain>
    </source>
</reference>
<dbReference type="PANTHER" id="PTHR21599">
    <property type="entry name" value="GLYCERATE KINASE"/>
    <property type="match status" value="1"/>
</dbReference>
<dbReference type="NCBIfam" id="TIGR00045">
    <property type="entry name" value="glycerate kinase"/>
    <property type="match status" value="1"/>
</dbReference>
<organism evidence="5 6">
    <name type="scientific">Lentzea kristufekii</name>
    <dbReference type="NCBI Taxonomy" id="3095430"/>
    <lineage>
        <taxon>Bacteria</taxon>
        <taxon>Bacillati</taxon>
        <taxon>Actinomycetota</taxon>
        <taxon>Actinomycetes</taxon>
        <taxon>Pseudonocardiales</taxon>
        <taxon>Pseudonocardiaceae</taxon>
        <taxon>Lentzea</taxon>
    </lineage>
</organism>
<evidence type="ECO:0000256" key="1">
    <source>
        <dbReference type="ARBA" id="ARBA00006284"/>
    </source>
</evidence>
<dbReference type="RefSeq" id="WP_319982685.1">
    <property type="nucleotide sequence ID" value="NZ_JAXAVV010000002.1"/>
</dbReference>
<dbReference type="EMBL" id="JAXAVV010000002">
    <property type="protein sequence ID" value="MDX8048568.1"/>
    <property type="molecule type" value="Genomic_DNA"/>
</dbReference>
<keyword evidence="2 4" id="KW-0808">Transferase</keyword>
<evidence type="ECO:0000256" key="3">
    <source>
        <dbReference type="ARBA" id="ARBA00022777"/>
    </source>
</evidence>
<dbReference type="Proteomes" id="UP001271792">
    <property type="component" value="Unassembled WGS sequence"/>
</dbReference>
<dbReference type="InterPro" id="IPR018193">
    <property type="entry name" value="Glyc_kinase_flavodox-like_fold"/>
</dbReference>
<dbReference type="InterPro" id="IPR036129">
    <property type="entry name" value="Glycerate_kinase_sf"/>
</dbReference>
<keyword evidence="6" id="KW-1185">Reference proteome</keyword>
<evidence type="ECO:0000313" key="6">
    <source>
        <dbReference type="Proteomes" id="UP001271792"/>
    </source>
</evidence>
<dbReference type="Gene3D" id="3.40.50.10350">
    <property type="entry name" value="Glycerate kinase, domain 1"/>
    <property type="match status" value="1"/>
</dbReference>
<dbReference type="SUPFAM" id="SSF110738">
    <property type="entry name" value="Glycerate kinase I"/>
    <property type="match status" value="1"/>
</dbReference>
<dbReference type="Gene3D" id="3.90.1510.10">
    <property type="entry name" value="Glycerate kinase, domain 2"/>
    <property type="match status" value="1"/>
</dbReference>
<gene>
    <name evidence="5" type="ORF">SK571_04190</name>
</gene>
<dbReference type="InterPro" id="IPR004381">
    <property type="entry name" value="Glycerate_kinase"/>
</dbReference>
<protein>
    <submittedName>
        <fullName evidence="5">Glycerate kinase</fullName>
        <ecNumber evidence="5">2.7.1.31</ecNumber>
    </submittedName>
</protein>
<dbReference type="InterPro" id="IPR018197">
    <property type="entry name" value="Glycerate_kinase_RE-like"/>
</dbReference>
<comment type="caution">
    <text evidence="5">The sequence shown here is derived from an EMBL/GenBank/DDBJ whole genome shotgun (WGS) entry which is preliminary data.</text>
</comment>